<accession>A0A5B7JAZ6</accession>
<name>A0A5B7JAZ6_PORTR</name>
<dbReference type="Proteomes" id="UP000324222">
    <property type="component" value="Unassembled WGS sequence"/>
</dbReference>
<gene>
    <name evidence="1" type="ORF">E2C01_085076</name>
</gene>
<organism evidence="1 2">
    <name type="scientific">Portunus trituberculatus</name>
    <name type="common">Swimming crab</name>
    <name type="synonym">Neptunus trituberculatus</name>
    <dbReference type="NCBI Taxonomy" id="210409"/>
    <lineage>
        <taxon>Eukaryota</taxon>
        <taxon>Metazoa</taxon>
        <taxon>Ecdysozoa</taxon>
        <taxon>Arthropoda</taxon>
        <taxon>Crustacea</taxon>
        <taxon>Multicrustacea</taxon>
        <taxon>Malacostraca</taxon>
        <taxon>Eumalacostraca</taxon>
        <taxon>Eucarida</taxon>
        <taxon>Decapoda</taxon>
        <taxon>Pleocyemata</taxon>
        <taxon>Brachyura</taxon>
        <taxon>Eubrachyura</taxon>
        <taxon>Portunoidea</taxon>
        <taxon>Portunidae</taxon>
        <taxon>Portuninae</taxon>
        <taxon>Portunus</taxon>
    </lineage>
</organism>
<proteinExistence type="predicted"/>
<evidence type="ECO:0000313" key="2">
    <source>
        <dbReference type="Proteomes" id="UP000324222"/>
    </source>
</evidence>
<evidence type="ECO:0000313" key="1">
    <source>
        <dbReference type="EMBL" id="MPC90108.1"/>
    </source>
</evidence>
<dbReference type="EMBL" id="VSRR010083246">
    <property type="protein sequence ID" value="MPC90108.1"/>
    <property type="molecule type" value="Genomic_DNA"/>
</dbReference>
<protein>
    <submittedName>
        <fullName evidence="1">Uncharacterized protein</fullName>
    </submittedName>
</protein>
<reference evidence="1 2" key="1">
    <citation type="submission" date="2019-05" db="EMBL/GenBank/DDBJ databases">
        <title>Another draft genome of Portunus trituberculatus and its Hox gene families provides insights of decapod evolution.</title>
        <authorList>
            <person name="Jeong J.-H."/>
            <person name="Song I."/>
            <person name="Kim S."/>
            <person name="Choi T."/>
            <person name="Kim D."/>
            <person name="Ryu S."/>
            <person name="Kim W."/>
        </authorList>
    </citation>
    <scope>NUCLEOTIDE SEQUENCE [LARGE SCALE GENOMIC DNA]</scope>
    <source>
        <tissue evidence="1">Muscle</tissue>
    </source>
</reference>
<keyword evidence="2" id="KW-1185">Reference proteome</keyword>
<dbReference type="AlphaFoldDB" id="A0A5B7JAZ6"/>
<sequence length="47" mass="5264">MKRRLTLRKSLCHFDSLYVKYSGHPMLAVCGQGMAKVRPAGSVGKRE</sequence>
<comment type="caution">
    <text evidence="1">The sequence shown here is derived from an EMBL/GenBank/DDBJ whole genome shotgun (WGS) entry which is preliminary data.</text>
</comment>